<evidence type="ECO:0000313" key="4">
    <source>
        <dbReference type="EMBL" id="CAI4010710.1"/>
    </source>
</evidence>
<dbReference type="EMBL" id="CAMXCT020004890">
    <property type="protein sequence ID" value="CAL1164085.1"/>
    <property type="molecule type" value="Genomic_DNA"/>
</dbReference>
<feature type="domain" description="CCDC81 HU" evidence="2">
    <location>
        <begin position="15"/>
        <end position="85"/>
    </location>
</feature>
<feature type="region of interest" description="Disordered" evidence="1">
    <location>
        <begin position="229"/>
        <end position="255"/>
    </location>
</feature>
<dbReference type="InterPro" id="IPR028034">
    <property type="entry name" value="HU-CCDC81"/>
</dbReference>
<accession>A0A9P1DJB4</accession>
<evidence type="ECO:0000313" key="5">
    <source>
        <dbReference type="EMBL" id="CAL1164085.1"/>
    </source>
</evidence>
<dbReference type="OrthoDB" id="552140at2759"/>
<feature type="region of interest" description="Disordered" evidence="1">
    <location>
        <begin position="415"/>
        <end position="436"/>
    </location>
</feature>
<dbReference type="InterPro" id="IPR026295">
    <property type="entry name" value="CCD81"/>
</dbReference>
<evidence type="ECO:0000259" key="3">
    <source>
        <dbReference type="Pfam" id="PF18289"/>
    </source>
</evidence>
<dbReference type="Pfam" id="PF18289">
    <property type="entry name" value="HU-CCDC81_euk_2"/>
    <property type="match status" value="1"/>
</dbReference>
<comment type="caution">
    <text evidence="4">The sequence shown here is derived from an EMBL/GenBank/DDBJ whole genome shotgun (WGS) entry which is preliminary data.</text>
</comment>
<evidence type="ECO:0000259" key="2">
    <source>
        <dbReference type="Pfam" id="PF14908"/>
    </source>
</evidence>
<dbReference type="AlphaFoldDB" id="A0A9P1DJB4"/>
<dbReference type="Proteomes" id="UP001152797">
    <property type="component" value="Unassembled WGS sequence"/>
</dbReference>
<feature type="region of interest" description="Disordered" evidence="1">
    <location>
        <begin position="330"/>
        <end position="357"/>
    </location>
</feature>
<keyword evidence="6" id="KW-1185">Reference proteome</keyword>
<feature type="domain" description="CCDC81 HU" evidence="3">
    <location>
        <begin position="107"/>
        <end position="173"/>
    </location>
</feature>
<sequence length="436" mass="49018">MLTFEGLVQDIIQRRGKLGSKEGADSAQDYQEVWSTFGSYVRSCLEQRRGLQLNSFCKIGWTIQKKLGKTAYRPYFHFSDSFIRSYLPEAARKHAASVAGDLCSFEDFNFSKAALKFSKQLTKDQVFTMLRALVQRIGDSIADGREMEIGLSDVGKFVCRSDREPRFIFAQEFHKQEALTPRDASGSALEKAPAAPEKAPEKARGQPSQATTKGLAVAKEAGTIRMDSVPAHAEDVKGFDGGVQRPMGEELPKSASAPGLTALQFKRELAFKEAMDRHIAAMEAHAAEAVAEKDAWDCHVNECLLQERDEIQARKERNHLNLHFLKHQMAMGEQKRKEQRKEDIEAASAHDFPSFSEVHPDEMKDFIKGQQEKVRQALDDQVRTNNTLRNLAKQKDLALELSQLQANREELAMLRKADRGDAEDALNICSKDSKDR</sequence>
<feature type="compositionally biased region" description="Basic and acidic residues" evidence="1">
    <location>
        <begin position="333"/>
        <end position="344"/>
    </location>
</feature>
<dbReference type="PANTHER" id="PTHR14362:SF2">
    <property type="entry name" value="COILED-COIL DOMAIN-CONTAINING PROTEIN 81"/>
    <property type="match status" value="1"/>
</dbReference>
<dbReference type="EMBL" id="CAMXCT010004890">
    <property type="protein sequence ID" value="CAI4010710.1"/>
    <property type="molecule type" value="Genomic_DNA"/>
</dbReference>
<feature type="region of interest" description="Disordered" evidence="1">
    <location>
        <begin position="178"/>
        <end position="215"/>
    </location>
</feature>
<dbReference type="GO" id="GO:0005815">
    <property type="term" value="C:microtubule organizing center"/>
    <property type="evidence" value="ECO:0007669"/>
    <property type="project" value="TreeGrafter"/>
</dbReference>
<protein>
    <recommendedName>
        <fullName evidence="7">CCDC81 HU domain-containing protein</fullName>
    </recommendedName>
</protein>
<organism evidence="4">
    <name type="scientific">Cladocopium goreaui</name>
    <dbReference type="NCBI Taxonomy" id="2562237"/>
    <lineage>
        <taxon>Eukaryota</taxon>
        <taxon>Sar</taxon>
        <taxon>Alveolata</taxon>
        <taxon>Dinophyceae</taxon>
        <taxon>Suessiales</taxon>
        <taxon>Symbiodiniaceae</taxon>
        <taxon>Cladocopium</taxon>
    </lineage>
</organism>
<dbReference type="Pfam" id="PF14908">
    <property type="entry name" value="HU-CCDC81_euk_1"/>
    <property type="match status" value="1"/>
</dbReference>
<reference evidence="4" key="1">
    <citation type="submission" date="2022-10" db="EMBL/GenBank/DDBJ databases">
        <authorList>
            <person name="Chen Y."/>
            <person name="Dougan E. K."/>
            <person name="Chan C."/>
            <person name="Rhodes N."/>
            <person name="Thang M."/>
        </authorList>
    </citation>
    <scope>NUCLEOTIDE SEQUENCE</scope>
</reference>
<reference evidence="5" key="2">
    <citation type="submission" date="2024-04" db="EMBL/GenBank/DDBJ databases">
        <authorList>
            <person name="Chen Y."/>
            <person name="Shah S."/>
            <person name="Dougan E. K."/>
            <person name="Thang M."/>
            <person name="Chan C."/>
        </authorList>
    </citation>
    <scope>NUCLEOTIDE SEQUENCE [LARGE SCALE GENOMIC DNA]</scope>
</reference>
<dbReference type="InterPro" id="IPR040673">
    <property type="entry name" value="CCDC81_HU_dom_2"/>
</dbReference>
<evidence type="ECO:0000313" key="6">
    <source>
        <dbReference type="Proteomes" id="UP001152797"/>
    </source>
</evidence>
<name>A0A9P1DJB4_9DINO</name>
<proteinExistence type="predicted"/>
<evidence type="ECO:0000256" key="1">
    <source>
        <dbReference type="SAM" id="MobiDB-lite"/>
    </source>
</evidence>
<evidence type="ECO:0008006" key="7">
    <source>
        <dbReference type="Google" id="ProtNLM"/>
    </source>
</evidence>
<gene>
    <name evidence="4" type="ORF">C1SCF055_LOCUS35951</name>
</gene>
<dbReference type="PANTHER" id="PTHR14362">
    <property type="entry name" value="COILED-COIL DOMAIN-CONTAINING PROTEIN 81"/>
    <property type="match status" value="1"/>
</dbReference>
<dbReference type="EMBL" id="CAMXCT030004890">
    <property type="protein sequence ID" value="CAL4798022.1"/>
    <property type="molecule type" value="Genomic_DNA"/>
</dbReference>